<feature type="transmembrane region" description="Helical" evidence="1">
    <location>
        <begin position="29"/>
        <end position="48"/>
    </location>
</feature>
<keyword evidence="1" id="KW-0472">Membrane</keyword>
<feature type="transmembrane region" description="Helical" evidence="1">
    <location>
        <begin position="144"/>
        <end position="165"/>
    </location>
</feature>
<proteinExistence type="predicted"/>
<organism evidence="2 3">
    <name type="scientific">Thomasclavelia spiroformis</name>
    <dbReference type="NCBI Taxonomy" id="29348"/>
    <lineage>
        <taxon>Bacteria</taxon>
        <taxon>Bacillati</taxon>
        <taxon>Bacillota</taxon>
        <taxon>Erysipelotrichia</taxon>
        <taxon>Erysipelotrichales</taxon>
        <taxon>Coprobacillaceae</taxon>
        <taxon>Thomasclavelia</taxon>
    </lineage>
</organism>
<feature type="transmembrane region" description="Helical" evidence="1">
    <location>
        <begin position="113"/>
        <end position="132"/>
    </location>
</feature>
<feature type="transmembrane region" description="Helical" evidence="1">
    <location>
        <begin position="7"/>
        <end position="23"/>
    </location>
</feature>
<feature type="transmembrane region" description="Helical" evidence="1">
    <location>
        <begin position="69"/>
        <end position="93"/>
    </location>
</feature>
<name>A0A1Y4EMC5_9FIRM</name>
<dbReference type="Proteomes" id="UP000196258">
    <property type="component" value="Unassembled WGS sequence"/>
</dbReference>
<keyword evidence="1" id="KW-0812">Transmembrane</keyword>
<sequence>MKLKNKLLLDVVMLILLLFLMAYPVTSPLIHEILGIVTLICFVIHHLLNRKWYQTLMKGKLSLIKKVYIFINFILLIDILVIFLSGLTMSKLLPFLNFMSIGMARKAHMMATYWGFILMAIHLGLHLQIMLVKIKKYISKQSRVVASIISFIPVLLVIYGIIMFIKNQWITYLFLLREFIFVDPSIGLMQMLIETLAVFILFATLSYLVIKTFIKK</sequence>
<dbReference type="EMBL" id="NFLB01000007">
    <property type="protein sequence ID" value="OUQ05109.1"/>
    <property type="molecule type" value="Genomic_DNA"/>
</dbReference>
<feature type="transmembrane region" description="Helical" evidence="1">
    <location>
        <begin position="185"/>
        <end position="210"/>
    </location>
</feature>
<dbReference type="AlphaFoldDB" id="A0A1Y4EMC5"/>
<comment type="caution">
    <text evidence="2">The sequence shown here is derived from an EMBL/GenBank/DDBJ whole genome shotgun (WGS) entry which is preliminary data.</text>
</comment>
<keyword evidence="1" id="KW-1133">Transmembrane helix</keyword>
<gene>
    <name evidence="2" type="ORF">B5E91_07250</name>
</gene>
<evidence type="ECO:0000256" key="1">
    <source>
        <dbReference type="SAM" id="Phobius"/>
    </source>
</evidence>
<evidence type="ECO:0000313" key="2">
    <source>
        <dbReference type="EMBL" id="OUQ05109.1"/>
    </source>
</evidence>
<accession>A0A1Y4EMC5</accession>
<evidence type="ECO:0000313" key="3">
    <source>
        <dbReference type="Proteomes" id="UP000196258"/>
    </source>
</evidence>
<protein>
    <submittedName>
        <fullName evidence="2">Uncharacterized protein</fullName>
    </submittedName>
</protein>
<reference evidence="3" key="1">
    <citation type="submission" date="2017-04" db="EMBL/GenBank/DDBJ databases">
        <title>Function of individual gut microbiota members based on whole genome sequencing of pure cultures obtained from chicken caecum.</title>
        <authorList>
            <person name="Medvecky M."/>
            <person name="Cejkova D."/>
            <person name="Polansky O."/>
            <person name="Karasova D."/>
            <person name="Kubasova T."/>
            <person name="Cizek A."/>
            <person name="Rychlik I."/>
        </authorList>
    </citation>
    <scope>NUCLEOTIDE SEQUENCE [LARGE SCALE GENOMIC DNA]</scope>
    <source>
        <strain evidence="3">An149</strain>
    </source>
</reference>